<dbReference type="EMBL" id="AP017928">
    <property type="protein sequence ID" value="BBA35653.1"/>
    <property type="molecule type" value="Genomic_DNA"/>
</dbReference>
<dbReference type="Proteomes" id="UP000266313">
    <property type="component" value="Chromosome"/>
</dbReference>
<dbReference type="KEGG" id="mmai:sS8_3716"/>
<dbReference type="RefSeq" id="WP_119630956.1">
    <property type="nucleotide sequence ID" value="NZ_AP017928.1"/>
</dbReference>
<sequence>MLTSTEIARMSPTDRMGEAMRLSLPHVPAGARTVVESMLTPETLTIVTGTLAVWAGSHFFGVGEIVDLILLGAGFISLGFAVFEGSSEFYDFATGAIDARSEADLERAGRHFAQAATLLGISTIQALLLRRPTRTVVSRGRPQMQPRIYVGAPPPAGNQLRLSRTTRPLGGVGETDAYGMITISRNQSLTEQRVTLFHELVHRYFSPRTGPLRQIRAELNMSAYSRSALLRYLEEALAEGYGQLRVHGLAQALGAYRFPLNAGYMTISDLASEGILIGRITLGGALFKVSISIGPIPNHD</sequence>
<keyword evidence="2" id="KW-1185">Reference proteome</keyword>
<dbReference type="AlphaFoldDB" id="A0A250KVE9"/>
<evidence type="ECO:0000313" key="1">
    <source>
        <dbReference type="EMBL" id="BBA35653.1"/>
    </source>
</evidence>
<proteinExistence type="predicted"/>
<gene>
    <name evidence="1" type="ORF">sS8_3716</name>
</gene>
<name>A0A250KVE9_9GAMM</name>
<organism evidence="1 2">
    <name type="scientific">Methylocaldum marinum</name>
    <dbReference type="NCBI Taxonomy" id="1432792"/>
    <lineage>
        <taxon>Bacteria</taxon>
        <taxon>Pseudomonadati</taxon>
        <taxon>Pseudomonadota</taxon>
        <taxon>Gammaproteobacteria</taxon>
        <taxon>Methylococcales</taxon>
        <taxon>Methylococcaceae</taxon>
        <taxon>Methylocaldum</taxon>
    </lineage>
</organism>
<evidence type="ECO:0000313" key="2">
    <source>
        <dbReference type="Proteomes" id="UP000266313"/>
    </source>
</evidence>
<dbReference type="OrthoDB" id="6628071at2"/>
<reference evidence="1 2" key="1">
    <citation type="submission" date="2016-12" db="EMBL/GenBank/DDBJ databases">
        <title>Genome sequencing of Methylocaldum marinum.</title>
        <authorList>
            <person name="Takeuchi M."/>
            <person name="Kamagata Y."/>
            <person name="Hiraoka S."/>
            <person name="Oshima K."/>
            <person name="Hattori M."/>
            <person name="Iwasaki W."/>
        </authorList>
    </citation>
    <scope>NUCLEOTIDE SEQUENCE [LARGE SCALE GENOMIC DNA]</scope>
    <source>
        <strain evidence="1 2">S8</strain>
    </source>
</reference>
<accession>A0A250KVE9</accession>
<protein>
    <submittedName>
        <fullName evidence="1">Uncharacterized protein</fullName>
    </submittedName>
</protein>